<name>A0A316V463_9BASI</name>
<dbReference type="SMART" id="SM00443">
    <property type="entry name" value="G_patch"/>
    <property type="match status" value="1"/>
</dbReference>
<evidence type="ECO:0000259" key="8">
    <source>
        <dbReference type="PROSITE" id="PS50174"/>
    </source>
</evidence>
<evidence type="ECO:0000313" key="9">
    <source>
        <dbReference type="EMBL" id="PWN32310.1"/>
    </source>
</evidence>
<proteinExistence type="inferred from homology"/>
<dbReference type="STRING" id="1280837.A0A316V463"/>
<dbReference type="GO" id="GO:0071008">
    <property type="term" value="C:U2-type post-mRNA release spliceosomal complex"/>
    <property type="evidence" value="ECO:0007669"/>
    <property type="project" value="TreeGrafter"/>
</dbReference>
<dbReference type="Pfam" id="PF12457">
    <property type="entry name" value="TIP_N"/>
    <property type="match status" value="1"/>
</dbReference>
<protein>
    <submittedName>
        <fullName evidence="9">TFP11-domain-containing protein</fullName>
    </submittedName>
</protein>
<keyword evidence="3" id="KW-0507">mRNA processing</keyword>
<evidence type="ECO:0000256" key="1">
    <source>
        <dbReference type="ARBA" id="ARBA00004123"/>
    </source>
</evidence>
<dbReference type="InterPro" id="IPR022159">
    <property type="entry name" value="STIP/TFIP11_N"/>
</dbReference>
<dbReference type="Pfam" id="PF01585">
    <property type="entry name" value="G-patch"/>
    <property type="match status" value="1"/>
</dbReference>
<dbReference type="GeneID" id="37023724"/>
<dbReference type="InterPro" id="IPR000467">
    <property type="entry name" value="G_patch_dom"/>
</dbReference>
<evidence type="ECO:0000256" key="4">
    <source>
        <dbReference type="ARBA" id="ARBA00022728"/>
    </source>
</evidence>
<dbReference type="PANTHER" id="PTHR23329">
    <property type="entry name" value="TUFTELIN-INTERACTING PROTEIN 11-RELATED"/>
    <property type="match status" value="1"/>
</dbReference>
<evidence type="ECO:0000256" key="2">
    <source>
        <dbReference type="ARBA" id="ARBA00010900"/>
    </source>
</evidence>
<feature type="compositionally biased region" description="Basic and acidic residues" evidence="7">
    <location>
        <begin position="109"/>
        <end position="118"/>
    </location>
</feature>
<feature type="region of interest" description="Disordered" evidence="7">
    <location>
        <begin position="1"/>
        <end position="65"/>
    </location>
</feature>
<dbReference type="PROSITE" id="PS50174">
    <property type="entry name" value="G_PATCH"/>
    <property type="match status" value="1"/>
</dbReference>
<dbReference type="InterPro" id="IPR022783">
    <property type="entry name" value="GCFC_dom"/>
</dbReference>
<feature type="compositionally biased region" description="Low complexity" evidence="7">
    <location>
        <begin position="14"/>
        <end position="26"/>
    </location>
</feature>
<keyword evidence="10" id="KW-1185">Reference proteome</keyword>
<keyword evidence="5" id="KW-0508">mRNA splicing</keyword>
<dbReference type="RefSeq" id="XP_025352612.1">
    <property type="nucleotide sequence ID" value="XM_025501943.1"/>
</dbReference>
<feature type="compositionally biased region" description="Basic and acidic residues" evidence="7">
    <location>
        <begin position="315"/>
        <end position="341"/>
    </location>
</feature>
<feature type="region of interest" description="Disordered" evidence="7">
    <location>
        <begin position="79"/>
        <end position="255"/>
    </location>
</feature>
<evidence type="ECO:0000256" key="5">
    <source>
        <dbReference type="ARBA" id="ARBA00023187"/>
    </source>
</evidence>
<dbReference type="PANTHER" id="PTHR23329:SF1">
    <property type="entry name" value="TUFTELIN-INTERACTING PROTEIN 11"/>
    <property type="match status" value="1"/>
</dbReference>
<dbReference type="EMBL" id="KZ819606">
    <property type="protein sequence ID" value="PWN32310.1"/>
    <property type="molecule type" value="Genomic_DNA"/>
</dbReference>
<dbReference type="Proteomes" id="UP000245771">
    <property type="component" value="Unassembled WGS sequence"/>
</dbReference>
<gene>
    <name evidence="9" type="ORF">FA14DRAFT_192542</name>
</gene>
<dbReference type="Pfam" id="PF07842">
    <property type="entry name" value="GCFC"/>
    <property type="match status" value="1"/>
</dbReference>
<dbReference type="FunCoup" id="A0A316V463">
    <property type="interactions" value="616"/>
</dbReference>
<feature type="compositionally biased region" description="Basic and acidic residues" evidence="7">
    <location>
        <begin position="46"/>
        <end position="65"/>
    </location>
</feature>
<feature type="compositionally biased region" description="Basic residues" evidence="7">
    <location>
        <begin position="342"/>
        <end position="351"/>
    </location>
</feature>
<dbReference type="InterPro" id="IPR045211">
    <property type="entry name" value="TFP11/STIP/Ntr1"/>
</dbReference>
<feature type="compositionally biased region" description="Basic and acidic residues" evidence="7">
    <location>
        <begin position="352"/>
        <end position="363"/>
    </location>
</feature>
<keyword evidence="4" id="KW-0747">Spliceosome</keyword>
<keyword evidence="6" id="KW-0539">Nucleus</keyword>
<feature type="region of interest" description="Disordered" evidence="7">
    <location>
        <begin position="838"/>
        <end position="859"/>
    </location>
</feature>
<feature type="compositionally biased region" description="Low complexity" evidence="7">
    <location>
        <begin position="185"/>
        <end position="198"/>
    </location>
</feature>
<evidence type="ECO:0000256" key="7">
    <source>
        <dbReference type="SAM" id="MobiDB-lite"/>
    </source>
</evidence>
<evidence type="ECO:0000256" key="6">
    <source>
        <dbReference type="ARBA" id="ARBA00023242"/>
    </source>
</evidence>
<accession>A0A316V463</accession>
<feature type="compositionally biased region" description="Polar residues" evidence="7">
    <location>
        <begin position="225"/>
        <end position="255"/>
    </location>
</feature>
<dbReference type="GO" id="GO:0003676">
    <property type="term" value="F:nucleic acid binding"/>
    <property type="evidence" value="ECO:0007669"/>
    <property type="project" value="InterPro"/>
</dbReference>
<feature type="region of interest" description="Disordered" evidence="7">
    <location>
        <begin position="310"/>
        <end position="372"/>
    </location>
</feature>
<reference evidence="9 10" key="1">
    <citation type="journal article" date="2018" name="Mol. Biol. Evol.">
        <title>Broad Genomic Sampling Reveals a Smut Pathogenic Ancestry of the Fungal Clade Ustilaginomycotina.</title>
        <authorList>
            <person name="Kijpornyongpan T."/>
            <person name="Mondo S.J."/>
            <person name="Barry K."/>
            <person name="Sandor L."/>
            <person name="Lee J."/>
            <person name="Lipzen A."/>
            <person name="Pangilinan J."/>
            <person name="LaButti K."/>
            <person name="Hainaut M."/>
            <person name="Henrissat B."/>
            <person name="Grigoriev I.V."/>
            <person name="Spatafora J.W."/>
            <person name="Aime M.C."/>
        </authorList>
    </citation>
    <scope>NUCLEOTIDE SEQUENCE [LARGE SCALE GENOMIC DNA]</scope>
    <source>
        <strain evidence="9 10">MCA 3882</strain>
    </source>
</reference>
<organism evidence="9 10">
    <name type="scientific">Meira miltonrushii</name>
    <dbReference type="NCBI Taxonomy" id="1280837"/>
    <lineage>
        <taxon>Eukaryota</taxon>
        <taxon>Fungi</taxon>
        <taxon>Dikarya</taxon>
        <taxon>Basidiomycota</taxon>
        <taxon>Ustilaginomycotina</taxon>
        <taxon>Exobasidiomycetes</taxon>
        <taxon>Exobasidiales</taxon>
        <taxon>Brachybasidiaceae</taxon>
        <taxon>Meira</taxon>
    </lineage>
</organism>
<sequence length="936" mass="104911">MARRKRGVLDEVYSSDSGSSSGSAPNKKGKGKEDAVYGIFGDEAENEKRGGIGRTVHGEDRKGKKIDYLRGQAFVSAKNNVESHAESDNKMDVSESDSDQSEAESSSSEMERFARLAAEEEEEIEMRNAFNTAPTMEDQGFTKSSEFKPASFVSSRGGIGSSKLGIGASQREPDNIDEDDRALPRAGIGRAGIGSSRGFDAEASGSAAPRMSSLNQFMPAKESPKMSNETSTLQQDAPPSSAFSQRATQASNTNAFTGQVPKISFKTGGGKFDPAKYLAQMGWSGGGLGKQGEGIVKPIEVKQRPERAGIAFGGIKEKTKQAKEEARRRGEQVSSDEEHKERKSAKAKKPSSKADTHAWTKPERKPRKPKIEHRTYEQILAEHGHYVAPSGENQIIVDATGKEYSSLSAALAKHAVPTNDSTQLIEIRHNLRLICDGNSKALDLLANEGSAIQDRRKWLERELHEAVRRKQNLVTKHDRVEIIAKIVGEIELLGKRAATDPRIGLDSFMQPVQDILQRHRDAIAEMEIDAALVGAIIPIFKRELSQWSLLQDPTRLCIPLKSISGALRISVKEEIMTPYQSLLWNVWMPPVRSALNNEWDVYDSTAVTKFYESWTPLLPAFIRDNVTHQLILPKLRSAVSDWDGKSALYKVVFPWMPLLHHQMDDIISEAKRRIRSSLKSWRVSKGIPSELRKWRDVFRTSEWDSMLLEYVVEKLSTYLRQELKITANPRAQDRQPLKDVLQWKPLLGSRMLSKVMLTGFIPNWLEQMHAMLTNPNSNTVEVADWYSKWKSYLETKHVDKCESVQIGFQAALQMMDDALRSDRLSLKMPDLKQLHRKYEADTSIKKSRSKPSRQETSTASFRQIVEEAAAEADLIVQTLNKTDMRSGMPLYRISRAIDGKAGLTFYLEDDVIFLERKSERGQFDPVSVEELIRSCA</sequence>
<evidence type="ECO:0000313" key="10">
    <source>
        <dbReference type="Proteomes" id="UP000245771"/>
    </source>
</evidence>
<dbReference type="AlphaFoldDB" id="A0A316V463"/>
<comment type="subcellular location">
    <subcellularLocation>
        <location evidence="1">Nucleus</location>
    </subcellularLocation>
</comment>
<dbReference type="InParanoid" id="A0A316V463"/>
<comment type="similarity">
    <text evidence="2">Belongs to the TFP11/STIP family.</text>
</comment>
<dbReference type="GO" id="GO:0000390">
    <property type="term" value="P:spliceosomal complex disassembly"/>
    <property type="evidence" value="ECO:0007669"/>
    <property type="project" value="InterPro"/>
</dbReference>
<evidence type="ECO:0000256" key="3">
    <source>
        <dbReference type="ARBA" id="ARBA00022664"/>
    </source>
</evidence>
<feature type="domain" description="G-patch" evidence="8">
    <location>
        <begin position="276"/>
        <end position="315"/>
    </location>
</feature>
<feature type="compositionally biased region" description="Basic and acidic residues" evidence="7">
    <location>
        <begin position="81"/>
        <end position="93"/>
    </location>
</feature>
<dbReference type="OrthoDB" id="4822at2759"/>